<dbReference type="CDD" id="cd05829">
    <property type="entry name" value="Sortase_F"/>
    <property type="match status" value="1"/>
</dbReference>
<reference evidence="3" key="1">
    <citation type="submission" date="2023-02" db="EMBL/GenBank/DDBJ databases">
        <title>A novel hydrolase synthesized by Rhodococcus erythropolis HQ is responsible for the detoxification of Zearalenone.</title>
        <authorList>
            <person name="Hu J."/>
            <person name="Xu J."/>
        </authorList>
    </citation>
    <scope>NUCLEOTIDE SEQUENCE</scope>
    <source>
        <strain evidence="3">HQ</strain>
    </source>
</reference>
<feature type="compositionally biased region" description="Polar residues" evidence="2">
    <location>
        <begin position="14"/>
        <end position="27"/>
    </location>
</feature>
<dbReference type="Pfam" id="PF04203">
    <property type="entry name" value="Sortase"/>
    <property type="match status" value="1"/>
</dbReference>
<dbReference type="SUPFAM" id="SSF63817">
    <property type="entry name" value="Sortase"/>
    <property type="match status" value="1"/>
</dbReference>
<dbReference type="Gene3D" id="2.40.260.10">
    <property type="entry name" value="Sortase"/>
    <property type="match status" value="1"/>
</dbReference>
<sequence length="204" mass="20744">MLMLTGGGIVLLSHQGTDRSPTTSAESATIEPSLPKDAPPSSSSPPVALRIPNLNIATTVNAAPTEVQFDHFLGYNVPSFGVPKDISSTTWWSDGPAPGSDGMAVVLGHATFGGTAGVFNDLDALRPGDAVFVDRSEGPPAEFRVRKALTGVPKADAAALNAVLNAEDGHAGIALITCGGGFDKEKGASPANTVVIADLRVTTG</sequence>
<proteinExistence type="predicted"/>
<dbReference type="GO" id="GO:0016787">
    <property type="term" value="F:hydrolase activity"/>
    <property type="evidence" value="ECO:0007669"/>
    <property type="project" value="UniProtKB-KW"/>
</dbReference>
<protein>
    <submittedName>
        <fullName evidence="3">Class F sortase</fullName>
    </submittedName>
</protein>
<dbReference type="EMBL" id="JARDXE010000014">
    <property type="protein sequence ID" value="MDE8647470.1"/>
    <property type="molecule type" value="Genomic_DNA"/>
</dbReference>
<dbReference type="InterPro" id="IPR005754">
    <property type="entry name" value="Sortase"/>
</dbReference>
<evidence type="ECO:0000256" key="2">
    <source>
        <dbReference type="SAM" id="MobiDB-lite"/>
    </source>
</evidence>
<feature type="region of interest" description="Disordered" evidence="2">
    <location>
        <begin position="13"/>
        <end position="46"/>
    </location>
</feature>
<evidence type="ECO:0000313" key="3">
    <source>
        <dbReference type="EMBL" id="MDE8647470.1"/>
    </source>
</evidence>
<dbReference type="Proteomes" id="UP001217325">
    <property type="component" value="Unassembled WGS sequence"/>
</dbReference>
<dbReference type="InterPro" id="IPR042001">
    <property type="entry name" value="Sortase_F"/>
</dbReference>
<organism evidence="3 4">
    <name type="scientific">Rhodococcus qingshengii</name>
    <dbReference type="NCBI Taxonomy" id="334542"/>
    <lineage>
        <taxon>Bacteria</taxon>
        <taxon>Bacillati</taxon>
        <taxon>Actinomycetota</taxon>
        <taxon>Actinomycetes</taxon>
        <taxon>Mycobacteriales</taxon>
        <taxon>Nocardiaceae</taxon>
        <taxon>Rhodococcus</taxon>
        <taxon>Rhodococcus erythropolis group</taxon>
    </lineage>
</organism>
<comment type="caution">
    <text evidence="3">The sequence shown here is derived from an EMBL/GenBank/DDBJ whole genome shotgun (WGS) entry which is preliminary data.</text>
</comment>
<gene>
    <name evidence="3" type="ORF">PXH69_21085</name>
</gene>
<accession>A0AAW6LQB9</accession>
<dbReference type="AlphaFoldDB" id="A0AAW6LQB9"/>
<keyword evidence="1" id="KW-0378">Hydrolase</keyword>
<name>A0AAW6LQB9_RHOSG</name>
<evidence type="ECO:0000313" key="4">
    <source>
        <dbReference type="Proteomes" id="UP001217325"/>
    </source>
</evidence>
<evidence type="ECO:0000256" key="1">
    <source>
        <dbReference type="ARBA" id="ARBA00022801"/>
    </source>
</evidence>
<dbReference type="RefSeq" id="WP_275232057.1">
    <property type="nucleotide sequence ID" value="NZ_JARDXE010000014.1"/>
</dbReference>
<dbReference type="InterPro" id="IPR023365">
    <property type="entry name" value="Sortase_dom-sf"/>
</dbReference>